<dbReference type="Proteomes" id="UP001178288">
    <property type="component" value="Chromosome"/>
</dbReference>
<feature type="transmembrane region" description="Helical" evidence="8">
    <location>
        <begin position="67"/>
        <end position="89"/>
    </location>
</feature>
<keyword evidence="5 8" id="KW-0812">Transmembrane</keyword>
<dbReference type="PANTHER" id="PTHR43357">
    <property type="entry name" value="INNER MEMBRANE ABC TRANSPORTER PERMEASE PROTEIN YDCV"/>
    <property type="match status" value="1"/>
</dbReference>
<evidence type="ECO:0000256" key="4">
    <source>
        <dbReference type="ARBA" id="ARBA00022519"/>
    </source>
</evidence>
<dbReference type="CDD" id="cd06261">
    <property type="entry name" value="TM_PBP2"/>
    <property type="match status" value="1"/>
</dbReference>
<dbReference type="InterPro" id="IPR000515">
    <property type="entry name" value="MetI-like"/>
</dbReference>
<evidence type="ECO:0000256" key="1">
    <source>
        <dbReference type="ARBA" id="ARBA00004429"/>
    </source>
</evidence>
<dbReference type="PANTHER" id="PTHR43357:SF4">
    <property type="entry name" value="INNER MEMBRANE ABC TRANSPORTER PERMEASE PROTEIN YDCV"/>
    <property type="match status" value="1"/>
</dbReference>
<protein>
    <submittedName>
        <fullName evidence="10">Spermidine/putrescine ABC transporter permease</fullName>
    </submittedName>
</protein>
<dbReference type="GO" id="GO:0055085">
    <property type="term" value="P:transmembrane transport"/>
    <property type="evidence" value="ECO:0007669"/>
    <property type="project" value="InterPro"/>
</dbReference>
<name>A0AA95MU83_9BACI</name>
<comment type="subcellular location">
    <subcellularLocation>
        <location evidence="1">Cell inner membrane</location>
        <topology evidence="1">Multi-pass membrane protein</topology>
    </subcellularLocation>
</comment>
<evidence type="ECO:0000259" key="9">
    <source>
        <dbReference type="PROSITE" id="PS50928"/>
    </source>
</evidence>
<feature type="transmembrane region" description="Helical" evidence="8">
    <location>
        <begin position="210"/>
        <end position="229"/>
    </location>
</feature>
<organism evidence="10 11">
    <name type="scientific">Neobacillus novalis</name>
    <dbReference type="NCBI Taxonomy" id="220687"/>
    <lineage>
        <taxon>Bacteria</taxon>
        <taxon>Bacillati</taxon>
        <taxon>Bacillota</taxon>
        <taxon>Bacilli</taxon>
        <taxon>Bacillales</taxon>
        <taxon>Bacillaceae</taxon>
        <taxon>Neobacillus</taxon>
    </lineage>
</organism>
<dbReference type="KEGG" id="nnv:QNH39_08380"/>
<feature type="transmembrane region" description="Helical" evidence="8">
    <location>
        <begin position="236"/>
        <end position="258"/>
    </location>
</feature>
<keyword evidence="7 8" id="KW-0472">Membrane</keyword>
<evidence type="ECO:0000256" key="6">
    <source>
        <dbReference type="ARBA" id="ARBA00022989"/>
    </source>
</evidence>
<feature type="transmembrane region" description="Helical" evidence="8">
    <location>
        <begin position="179"/>
        <end position="204"/>
    </location>
</feature>
<gene>
    <name evidence="10" type="ORF">QNH39_08380</name>
</gene>
<dbReference type="EMBL" id="CP126114">
    <property type="protein sequence ID" value="WHY87833.1"/>
    <property type="molecule type" value="Genomic_DNA"/>
</dbReference>
<dbReference type="Gene3D" id="1.10.3720.10">
    <property type="entry name" value="MetI-like"/>
    <property type="match status" value="1"/>
</dbReference>
<keyword evidence="2" id="KW-0813">Transport</keyword>
<accession>A0AA95MU83</accession>
<dbReference type="InterPro" id="IPR035906">
    <property type="entry name" value="MetI-like_sf"/>
</dbReference>
<dbReference type="AlphaFoldDB" id="A0AA95MU83"/>
<evidence type="ECO:0000256" key="7">
    <source>
        <dbReference type="ARBA" id="ARBA00023136"/>
    </source>
</evidence>
<feature type="domain" description="ABC transmembrane type-1" evidence="9">
    <location>
        <begin position="67"/>
        <end position="255"/>
    </location>
</feature>
<dbReference type="PROSITE" id="PS50928">
    <property type="entry name" value="ABC_TM1"/>
    <property type="match status" value="1"/>
</dbReference>
<keyword evidence="4" id="KW-0997">Cell inner membrane</keyword>
<feature type="transmembrane region" description="Helical" evidence="8">
    <location>
        <begin position="12"/>
        <end position="34"/>
    </location>
</feature>
<evidence type="ECO:0000313" key="11">
    <source>
        <dbReference type="Proteomes" id="UP001178288"/>
    </source>
</evidence>
<evidence type="ECO:0000256" key="8">
    <source>
        <dbReference type="SAM" id="Phobius"/>
    </source>
</evidence>
<dbReference type="GO" id="GO:0005886">
    <property type="term" value="C:plasma membrane"/>
    <property type="evidence" value="ECO:0007669"/>
    <property type="project" value="UniProtKB-SubCell"/>
</dbReference>
<keyword evidence="3" id="KW-1003">Cell membrane</keyword>
<evidence type="ECO:0000256" key="2">
    <source>
        <dbReference type="ARBA" id="ARBA00022448"/>
    </source>
</evidence>
<dbReference type="SUPFAM" id="SSF161098">
    <property type="entry name" value="MetI-like"/>
    <property type="match status" value="1"/>
</dbReference>
<evidence type="ECO:0000256" key="3">
    <source>
        <dbReference type="ARBA" id="ARBA00022475"/>
    </source>
</evidence>
<proteinExistence type="predicted"/>
<evidence type="ECO:0000256" key="5">
    <source>
        <dbReference type="ARBA" id="ARBA00022692"/>
    </source>
</evidence>
<reference evidence="10" key="1">
    <citation type="submission" date="2023-05" db="EMBL/GenBank/DDBJ databases">
        <title>Comparative genomics of Bacillaceae isolates and their secondary metabolite potential.</title>
        <authorList>
            <person name="Song L."/>
            <person name="Nielsen L.J."/>
            <person name="Mohite O."/>
            <person name="Xu X."/>
            <person name="Weber T."/>
            <person name="Kovacs A.T."/>
        </authorList>
    </citation>
    <scope>NUCLEOTIDE SEQUENCE</scope>
    <source>
        <strain evidence="10">XLM17</strain>
    </source>
</reference>
<keyword evidence="11" id="KW-1185">Reference proteome</keyword>
<feature type="transmembrane region" description="Helical" evidence="8">
    <location>
        <begin position="135"/>
        <end position="158"/>
    </location>
</feature>
<keyword evidence="6 8" id="KW-1133">Transmembrane helix</keyword>
<feature type="transmembrane region" description="Helical" evidence="8">
    <location>
        <begin position="101"/>
        <end position="123"/>
    </location>
</feature>
<sequence length="284" mass="32261">MKRIKSPGIITVFFVMLFSLFLLLPFVPLIIWSFTKYWPWPLLLPEKWSMDSWRYLFSASGRAGEGLFNSLIVAVLTLVGNMVLGIPAARVLAQNEFRGKMIVFSILLAPLFIPYTVSIMGMYDFAIRLDFINDYLSVAFAHLIITLPYFVATIWFQFRLIGAKYQEAAASLGASVSKIFFWIEWPLLLPAVLLGSFLVMVISFSQYLPTWIMSGGTMLTIPVVIFPFASSGNSSIVSAYSLLFFVPILVLMLVYFLLMRINSRKQFINRGEDIAIRTNKHSNQ</sequence>
<evidence type="ECO:0000313" key="10">
    <source>
        <dbReference type="EMBL" id="WHY87833.1"/>
    </source>
</evidence>